<evidence type="ECO:0000256" key="1">
    <source>
        <dbReference type="ARBA" id="ARBA00001947"/>
    </source>
</evidence>
<dbReference type="SUPFAM" id="SSF50129">
    <property type="entry name" value="GroES-like"/>
    <property type="match status" value="1"/>
</dbReference>
<dbReference type="InterPro" id="IPR013149">
    <property type="entry name" value="ADH-like_C"/>
</dbReference>
<organism evidence="8 9">
    <name type="scientific">Rothia endophytica</name>
    <dbReference type="NCBI Taxonomy" id="1324766"/>
    <lineage>
        <taxon>Bacteria</taxon>
        <taxon>Bacillati</taxon>
        <taxon>Actinomycetota</taxon>
        <taxon>Actinomycetes</taxon>
        <taxon>Micrococcales</taxon>
        <taxon>Micrococcaceae</taxon>
        <taxon>Rothia</taxon>
    </lineage>
</organism>
<keyword evidence="5" id="KW-0560">Oxidoreductase</keyword>
<keyword evidence="4 6" id="KW-0862">Zinc</keyword>
<dbReference type="EMBL" id="BAABKP010000001">
    <property type="protein sequence ID" value="GAA4792932.1"/>
    <property type="molecule type" value="Genomic_DNA"/>
</dbReference>
<evidence type="ECO:0000256" key="3">
    <source>
        <dbReference type="ARBA" id="ARBA00022723"/>
    </source>
</evidence>
<proteinExistence type="inferred from homology"/>
<gene>
    <name evidence="8" type="ORF">GCM10023352_09370</name>
</gene>
<evidence type="ECO:0000256" key="4">
    <source>
        <dbReference type="ARBA" id="ARBA00022833"/>
    </source>
</evidence>
<dbReference type="Pfam" id="PF00107">
    <property type="entry name" value="ADH_zinc_N"/>
    <property type="match status" value="1"/>
</dbReference>
<dbReference type="Gene3D" id="3.40.50.720">
    <property type="entry name" value="NAD(P)-binding Rossmann-like Domain"/>
    <property type="match status" value="1"/>
</dbReference>
<feature type="domain" description="Enoyl reductase (ER)" evidence="7">
    <location>
        <begin position="8"/>
        <end position="329"/>
    </location>
</feature>
<dbReference type="SMART" id="SM00829">
    <property type="entry name" value="PKS_ER"/>
    <property type="match status" value="1"/>
</dbReference>
<dbReference type="RefSeq" id="WP_345445164.1">
    <property type="nucleotide sequence ID" value="NZ_BAABKP010000001.1"/>
</dbReference>
<dbReference type="InterPro" id="IPR036291">
    <property type="entry name" value="NAD(P)-bd_dom_sf"/>
</dbReference>
<dbReference type="Proteomes" id="UP001500187">
    <property type="component" value="Unassembled WGS sequence"/>
</dbReference>
<dbReference type="InterPro" id="IPR002328">
    <property type="entry name" value="ADH_Zn_CS"/>
</dbReference>
<protein>
    <submittedName>
        <fullName evidence="8">2,3-butanediol dehydrogenase</fullName>
    </submittedName>
</protein>
<dbReference type="SUPFAM" id="SSF51735">
    <property type="entry name" value="NAD(P)-binding Rossmann-fold domains"/>
    <property type="match status" value="1"/>
</dbReference>
<evidence type="ECO:0000259" key="7">
    <source>
        <dbReference type="SMART" id="SM00829"/>
    </source>
</evidence>
<dbReference type="PROSITE" id="PS00059">
    <property type="entry name" value="ADH_ZINC"/>
    <property type="match status" value="1"/>
</dbReference>
<dbReference type="Pfam" id="PF08240">
    <property type="entry name" value="ADH_N"/>
    <property type="match status" value="1"/>
</dbReference>
<dbReference type="CDD" id="cd08233">
    <property type="entry name" value="butanediol_DH_like"/>
    <property type="match status" value="1"/>
</dbReference>
<evidence type="ECO:0000256" key="5">
    <source>
        <dbReference type="ARBA" id="ARBA00023002"/>
    </source>
</evidence>
<dbReference type="InterPro" id="IPR020843">
    <property type="entry name" value="ER"/>
</dbReference>
<keyword evidence="9" id="KW-1185">Reference proteome</keyword>
<evidence type="ECO:0000313" key="8">
    <source>
        <dbReference type="EMBL" id="GAA4792932.1"/>
    </source>
</evidence>
<evidence type="ECO:0000256" key="6">
    <source>
        <dbReference type="RuleBase" id="RU361277"/>
    </source>
</evidence>
<sequence length="364" mass="38862">MKAARFYDRNDIRIEEIEEPAPAEGEVLISVAWCGICGTDLHEYLEGPIFCPTHTTPHPISGETAPVTLGHEFSGVVAALGSGVTDLEVGDHVVVEPYIIDESVDTGPTSKDYHLSENMNFIGLAGRGGGLAEKIAVKRRWVHKISKDLPLDEAALIEPLSVGYHAVERAGGVKEGDIALVGGAGPIGLLTAAVLKAQGATVIISETSSLRRQKALDSGVADYALSPTEVDIPEEVKKLTNGKGADLAFECTSVNVVLDTLFDAIKPQGVIVVVSIWGKPASLDMQKLVLKEVDLRGTIAYVNNHPETIKLVESGKINLKPFITGKILVDNLVDEGFDTLINRNETAVKILVTTNPSFSLDISN</sequence>
<dbReference type="PANTHER" id="PTHR43161:SF26">
    <property type="entry name" value="GALACTITOL 1-PHOSPHATE 5-DEHYDROGENASE"/>
    <property type="match status" value="1"/>
</dbReference>
<dbReference type="Gene3D" id="3.90.180.10">
    <property type="entry name" value="Medium-chain alcohol dehydrogenases, catalytic domain"/>
    <property type="match status" value="1"/>
</dbReference>
<dbReference type="InterPro" id="IPR013154">
    <property type="entry name" value="ADH-like_N"/>
</dbReference>
<reference evidence="9" key="1">
    <citation type="journal article" date="2019" name="Int. J. Syst. Evol. Microbiol.">
        <title>The Global Catalogue of Microorganisms (GCM) 10K type strain sequencing project: providing services to taxonomists for standard genome sequencing and annotation.</title>
        <authorList>
            <consortium name="The Broad Institute Genomics Platform"/>
            <consortium name="The Broad Institute Genome Sequencing Center for Infectious Disease"/>
            <person name="Wu L."/>
            <person name="Ma J."/>
        </authorList>
    </citation>
    <scope>NUCLEOTIDE SEQUENCE [LARGE SCALE GENOMIC DNA]</scope>
    <source>
        <strain evidence="9">JCM 18541</strain>
    </source>
</reference>
<evidence type="ECO:0000256" key="2">
    <source>
        <dbReference type="ARBA" id="ARBA00008072"/>
    </source>
</evidence>
<comment type="similarity">
    <text evidence="2 6">Belongs to the zinc-containing alcohol dehydrogenase family.</text>
</comment>
<dbReference type="PANTHER" id="PTHR43161">
    <property type="entry name" value="SORBITOL DEHYDROGENASE"/>
    <property type="match status" value="1"/>
</dbReference>
<dbReference type="InterPro" id="IPR011032">
    <property type="entry name" value="GroES-like_sf"/>
</dbReference>
<evidence type="ECO:0000313" key="9">
    <source>
        <dbReference type="Proteomes" id="UP001500187"/>
    </source>
</evidence>
<accession>A0ABP9BEA6</accession>
<name>A0ABP9BEA6_9MICC</name>
<keyword evidence="3 6" id="KW-0479">Metal-binding</keyword>
<comment type="caution">
    <text evidence="8">The sequence shown here is derived from an EMBL/GenBank/DDBJ whole genome shotgun (WGS) entry which is preliminary data.</text>
</comment>
<comment type="cofactor">
    <cofactor evidence="1 6">
        <name>Zn(2+)</name>
        <dbReference type="ChEBI" id="CHEBI:29105"/>
    </cofactor>
</comment>